<dbReference type="SUPFAM" id="SSF56059">
    <property type="entry name" value="Glutathione synthetase ATP-binding domain-like"/>
    <property type="match status" value="1"/>
</dbReference>
<dbReference type="PROSITE" id="PS50975">
    <property type="entry name" value="ATP_GRASP"/>
    <property type="match status" value="1"/>
</dbReference>
<dbReference type="Proteomes" id="UP000829401">
    <property type="component" value="Chromosome"/>
</dbReference>
<dbReference type="KEGG" id="aaco:K1I37_15700"/>
<protein>
    <submittedName>
        <fullName evidence="1">YheC/YheD family protein</fullName>
    </submittedName>
</protein>
<evidence type="ECO:0000313" key="1">
    <source>
        <dbReference type="EMBL" id="UNO48111.1"/>
    </source>
</evidence>
<dbReference type="InterPro" id="IPR026838">
    <property type="entry name" value="YheC/D"/>
</dbReference>
<dbReference type="GO" id="GO:0046872">
    <property type="term" value="F:metal ion binding"/>
    <property type="evidence" value="ECO:0007669"/>
    <property type="project" value="InterPro"/>
</dbReference>
<evidence type="ECO:0000313" key="2">
    <source>
        <dbReference type="Proteomes" id="UP000829401"/>
    </source>
</evidence>
<dbReference type="EMBL" id="CP080467">
    <property type="protein sequence ID" value="UNO48111.1"/>
    <property type="molecule type" value="Genomic_DNA"/>
</dbReference>
<proteinExistence type="predicted"/>
<dbReference type="eggNOG" id="COG0189">
    <property type="taxonomic scope" value="Bacteria"/>
</dbReference>
<dbReference type="STRING" id="1356854.N007_15375"/>
<dbReference type="GO" id="GO:0005524">
    <property type="term" value="F:ATP binding"/>
    <property type="evidence" value="ECO:0007669"/>
    <property type="project" value="UniProtKB-UniRule"/>
</dbReference>
<dbReference type="Pfam" id="PF14398">
    <property type="entry name" value="ATPgrasp_YheCD"/>
    <property type="match status" value="1"/>
</dbReference>
<gene>
    <name evidence="1" type="ORF">K1I37_15700</name>
</gene>
<reference evidence="2" key="1">
    <citation type="journal article" date="2022" name="G3 (Bethesda)">
        <title>Unveiling the complete genome sequence of Alicyclobacillus acidoterrestris DSM 3922T, a taint-producing strain.</title>
        <authorList>
            <person name="Leonardo I.C."/>
            <person name="Barreto Crespo M.T."/>
            <person name="Gaspar F.B."/>
        </authorList>
    </citation>
    <scope>NUCLEOTIDE SEQUENCE [LARGE SCALE GENOMIC DNA]</scope>
    <source>
        <strain evidence="2">DSM 3922</strain>
    </source>
</reference>
<dbReference type="InterPro" id="IPR011761">
    <property type="entry name" value="ATP-grasp"/>
</dbReference>
<accession>A0A9E7CXL6</accession>
<organism evidence="1 2">
    <name type="scientific">Alicyclobacillus acidoterrestris (strain ATCC 49025 / DSM 3922 / CIP 106132 / NCIMB 13137 / GD3B)</name>
    <dbReference type="NCBI Taxonomy" id="1356854"/>
    <lineage>
        <taxon>Bacteria</taxon>
        <taxon>Bacillati</taxon>
        <taxon>Bacillota</taxon>
        <taxon>Bacilli</taxon>
        <taxon>Bacillales</taxon>
        <taxon>Alicyclobacillaceae</taxon>
        <taxon>Alicyclobacillus</taxon>
    </lineage>
</organism>
<name>T0BP15_ALIAG</name>
<dbReference type="Gene3D" id="3.30.470.20">
    <property type="entry name" value="ATP-grasp fold, B domain"/>
    <property type="match status" value="1"/>
</dbReference>
<dbReference type="RefSeq" id="WP_021298244.1">
    <property type="nucleotide sequence ID" value="NZ_AURB01000180.1"/>
</dbReference>
<accession>T0BP15</accession>
<sequence>MAGSTGYIGVATTALPRKRQIAGKSITRPSMQYIRLAHNAFGRGAHLYLFDPQKVDWSTGQVRAWVPVNPAEPRGNWVLRIQRLPDVIYENVYVHLAVKGYSDTLRREARKRRIPLYNPVLPGKWRMIEVLRSNDMLEFTPETERLRSVSQGMQRVAQWGVVYIKPIGGYGGMDVARVERLGPNQYRVSVDRTKRQTAQMRMTISEPQLRHWIERRLQRPHIVQRGLNLMSVNGRKVDFRVVLHRDGFGDWQLVGIIPKIAQRDGVVTNIIAGGERTDVDKLSAMAAREGKRIPVEELESRAKQIALVLSRRHPTVGLVGFDMAVEENGKVSMIEMNPKPARSLLSVPMLEQLASYTVGFALFLARRNRKSGGVTGSPGHREEAARMFVGGRAGR</sequence>
<keyword evidence="2" id="KW-1185">Reference proteome</keyword>
<dbReference type="AlphaFoldDB" id="T0BP15"/>